<evidence type="ECO:0000313" key="1">
    <source>
        <dbReference type="EMBL" id="GGE94447.1"/>
    </source>
</evidence>
<sequence>MRFLIPFFLITVLAVPAQALQLRQHEIQISLASTVEIPVSNLQDNPIVVRITPPEGLQVFPRRARLLPGERQVIKVRQVGELPYDSWMAFSYAVQNEEKQGVHSRITLRLPVREVSR</sequence>
<name>A0ABQ1TI32_9GAMM</name>
<dbReference type="Proteomes" id="UP000606498">
    <property type="component" value="Unassembled WGS sequence"/>
</dbReference>
<dbReference type="EMBL" id="BMKO01000019">
    <property type="protein sequence ID" value="GGE94447.1"/>
    <property type="molecule type" value="Genomic_DNA"/>
</dbReference>
<comment type="caution">
    <text evidence="1">The sequence shown here is derived from an EMBL/GenBank/DDBJ whole genome shotgun (WGS) entry which is preliminary data.</text>
</comment>
<protein>
    <submittedName>
        <fullName evidence="1">Uncharacterized protein</fullName>
    </submittedName>
</protein>
<keyword evidence="2" id="KW-1185">Reference proteome</keyword>
<proteinExistence type="predicted"/>
<gene>
    <name evidence="1" type="ORF">GCM10011520_38450</name>
</gene>
<accession>A0ABQ1TI32</accession>
<evidence type="ECO:0000313" key="2">
    <source>
        <dbReference type="Proteomes" id="UP000606498"/>
    </source>
</evidence>
<reference evidence="2" key="1">
    <citation type="journal article" date="2019" name="Int. J. Syst. Evol. Microbiol.">
        <title>The Global Catalogue of Microorganisms (GCM) 10K type strain sequencing project: providing services to taxonomists for standard genome sequencing and annotation.</title>
        <authorList>
            <consortium name="The Broad Institute Genomics Platform"/>
            <consortium name="The Broad Institute Genome Sequencing Center for Infectious Disease"/>
            <person name="Wu L."/>
            <person name="Ma J."/>
        </authorList>
    </citation>
    <scope>NUCLEOTIDE SEQUENCE [LARGE SCALE GENOMIC DNA]</scope>
    <source>
        <strain evidence="2">CGMCC 1.16033</strain>
    </source>
</reference>
<organism evidence="1 2">
    <name type="scientific">Shewanella carassii</name>
    <dbReference type="NCBI Taxonomy" id="1987584"/>
    <lineage>
        <taxon>Bacteria</taxon>
        <taxon>Pseudomonadati</taxon>
        <taxon>Pseudomonadota</taxon>
        <taxon>Gammaproteobacteria</taxon>
        <taxon>Alteromonadales</taxon>
        <taxon>Shewanellaceae</taxon>
        <taxon>Shewanella</taxon>
    </lineage>
</organism>